<evidence type="ECO:0000313" key="3">
    <source>
        <dbReference type="WBParaSite" id="jg23819"/>
    </source>
</evidence>
<dbReference type="WBParaSite" id="jg23819">
    <property type="protein sequence ID" value="jg23819"/>
    <property type="gene ID" value="jg23819"/>
</dbReference>
<accession>A0A915DXM3</accession>
<evidence type="ECO:0000313" key="2">
    <source>
        <dbReference type="Proteomes" id="UP000887574"/>
    </source>
</evidence>
<evidence type="ECO:0000256" key="1">
    <source>
        <dbReference type="SAM" id="SignalP"/>
    </source>
</evidence>
<organism evidence="2 3">
    <name type="scientific">Ditylenchus dipsaci</name>
    <dbReference type="NCBI Taxonomy" id="166011"/>
    <lineage>
        <taxon>Eukaryota</taxon>
        <taxon>Metazoa</taxon>
        <taxon>Ecdysozoa</taxon>
        <taxon>Nematoda</taxon>
        <taxon>Chromadorea</taxon>
        <taxon>Rhabditida</taxon>
        <taxon>Tylenchina</taxon>
        <taxon>Tylenchomorpha</taxon>
        <taxon>Sphaerularioidea</taxon>
        <taxon>Anguinidae</taxon>
        <taxon>Anguininae</taxon>
        <taxon>Ditylenchus</taxon>
    </lineage>
</organism>
<name>A0A915DXM3_9BILA</name>
<sequence>MANASLPFLLVAPWVNAEMTVTRAWRCIVVRPQNYSIPPPVKPDEVSSLIEREQFQVPASVSSLFERDIFQVPASASKLIEREESKCRLQSSV</sequence>
<keyword evidence="1" id="KW-0732">Signal</keyword>
<keyword evidence="2" id="KW-1185">Reference proteome</keyword>
<proteinExistence type="predicted"/>
<dbReference type="Proteomes" id="UP000887574">
    <property type="component" value="Unplaced"/>
</dbReference>
<protein>
    <submittedName>
        <fullName evidence="3">Uncharacterized protein</fullName>
    </submittedName>
</protein>
<feature type="signal peptide" evidence="1">
    <location>
        <begin position="1"/>
        <end position="17"/>
    </location>
</feature>
<feature type="chain" id="PRO_5037633863" evidence="1">
    <location>
        <begin position="18"/>
        <end position="93"/>
    </location>
</feature>
<reference evidence="3" key="1">
    <citation type="submission" date="2022-11" db="UniProtKB">
        <authorList>
            <consortium name="WormBaseParasite"/>
        </authorList>
    </citation>
    <scope>IDENTIFICATION</scope>
</reference>
<dbReference type="AlphaFoldDB" id="A0A915DXM3"/>